<comment type="caution">
    <text evidence="1">The sequence shown here is derived from an EMBL/GenBank/DDBJ whole genome shotgun (WGS) entry which is preliminary data.</text>
</comment>
<dbReference type="Proteomes" id="UP000321491">
    <property type="component" value="Unassembled WGS sequence"/>
</dbReference>
<reference evidence="1 2" key="1">
    <citation type="submission" date="2019-07" db="EMBL/GenBank/DDBJ databases">
        <title>Whole genome shotgun sequence of Cerasibacillus quisquiliarum NBRC 102429.</title>
        <authorList>
            <person name="Hosoyama A."/>
            <person name="Uohara A."/>
            <person name="Ohji S."/>
            <person name="Ichikawa N."/>
        </authorList>
    </citation>
    <scope>NUCLEOTIDE SEQUENCE [LARGE SCALE GENOMIC DNA]</scope>
    <source>
        <strain evidence="1 2">NBRC 102429</strain>
    </source>
</reference>
<evidence type="ECO:0008006" key="3">
    <source>
        <dbReference type="Google" id="ProtNLM"/>
    </source>
</evidence>
<evidence type="ECO:0000313" key="2">
    <source>
        <dbReference type="Proteomes" id="UP000321491"/>
    </source>
</evidence>
<dbReference type="InterPro" id="IPR029058">
    <property type="entry name" value="AB_hydrolase_fold"/>
</dbReference>
<dbReference type="RefSeq" id="WP_146937530.1">
    <property type="nucleotide sequence ID" value="NZ_BJXW01000015.1"/>
</dbReference>
<protein>
    <recommendedName>
        <fullName evidence="3">AB hydrolase-1 domain-containing protein</fullName>
    </recommendedName>
</protein>
<accession>A0A511UXM1</accession>
<dbReference type="EMBL" id="BJXW01000015">
    <property type="protein sequence ID" value="GEN31386.1"/>
    <property type="molecule type" value="Genomic_DNA"/>
</dbReference>
<dbReference type="OrthoDB" id="9775557at2"/>
<dbReference type="Gene3D" id="3.40.50.1820">
    <property type="entry name" value="alpha/beta hydrolase"/>
    <property type="match status" value="1"/>
</dbReference>
<gene>
    <name evidence="1" type="ORF">CQU01_16240</name>
</gene>
<organism evidence="1 2">
    <name type="scientific">Cerasibacillus quisquiliarum</name>
    <dbReference type="NCBI Taxonomy" id="227865"/>
    <lineage>
        <taxon>Bacteria</taxon>
        <taxon>Bacillati</taxon>
        <taxon>Bacillota</taxon>
        <taxon>Bacilli</taxon>
        <taxon>Bacillales</taxon>
        <taxon>Bacillaceae</taxon>
        <taxon>Cerasibacillus</taxon>
    </lineage>
</organism>
<sequence length="58" mass="6953">MILQGAKDMMSPDDIRRTILKEIVHAQFIEFHESGHWMFMEEADKFNHVVREFFGKNN</sequence>
<keyword evidence="2" id="KW-1185">Reference proteome</keyword>
<name>A0A511UXM1_9BACI</name>
<proteinExistence type="predicted"/>
<evidence type="ECO:0000313" key="1">
    <source>
        <dbReference type="EMBL" id="GEN31386.1"/>
    </source>
</evidence>
<dbReference type="SUPFAM" id="SSF53474">
    <property type="entry name" value="alpha/beta-Hydrolases"/>
    <property type="match status" value="1"/>
</dbReference>
<dbReference type="AlphaFoldDB" id="A0A511UXM1"/>